<dbReference type="SMART" id="SM00380">
    <property type="entry name" value="AP2"/>
    <property type="match status" value="1"/>
</dbReference>
<dbReference type="CDD" id="cd00018">
    <property type="entry name" value="AP2"/>
    <property type="match status" value="1"/>
</dbReference>
<dbReference type="InterPro" id="IPR036955">
    <property type="entry name" value="AP2/ERF_dom_sf"/>
</dbReference>
<dbReference type="GO" id="GO:0003700">
    <property type="term" value="F:DNA-binding transcription factor activity"/>
    <property type="evidence" value="ECO:0007669"/>
    <property type="project" value="InterPro"/>
</dbReference>
<dbReference type="Pfam" id="PF00847">
    <property type="entry name" value="AP2"/>
    <property type="match status" value="1"/>
</dbReference>
<organism evidence="8 9">
    <name type="scientific">Apostasia shenzhenica</name>
    <dbReference type="NCBI Taxonomy" id="1088818"/>
    <lineage>
        <taxon>Eukaryota</taxon>
        <taxon>Viridiplantae</taxon>
        <taxon>Streptophyta</taxon>
        <taxon>Embryophyta</taxon>
        <taxon>Tracheophyta</taxon>
        <taxon>Spermatophyta</taxon>
        <taxon>Magnoliopsida</taxon>
        <taxon>Liliopsida</taxon>
        <taxon>Asparagales</taxon>
        <taxon>Orchidaceae</taxon>
        <taxon>Apostasioideae</taxon>
        <taxon>Apostasia</taxon>
    </lineage>
</organism>
<comment type="subcellular location">
    <subcellularLocation>
        <location evidence="1">Nucleus</location>
    </subcellularLocation>
</comment>
<keyword evidence="2" id="KW-0805">Transcription regulation</keyword>
<keyword evidence="9" id="KW-1185">Reference proteome</keyword>
<dbReference type="SUPFAM" id="SSF54171">
    <property type="entry name" value="DNA-binding domain"/>
    <property type="match status" value="1"/>
</dbReference>
<evidence type="ECO:0000256" key="3">
    <source>
        <dbReference type="ARBA" id="ARBA00023125"/>
    </source>
</evidence>
<dbReference type="STRING" id="1088818.A0A2I0ASE8"/>
<dbReference type="Proteomes" id="UP000236161">
    <property type="component" value="Unassembled WGS sequence"/>
</dbReference>
<dbReference type="PANTHER" id="PTHR31677:SF49">
    <property type="entry name" value="ETHYLENE-RESPONSIVE TRANSCRIPTION FACTOR ERF086"/>
    <property type="match status" value="1"/>
</dbReference>
<evidence type="ECO:0000256" key="1">
    <source>
        <dbReference type="ARBA" id="ARBA00004123"/>
    </source>
</evidence>
<dbReference type="GO" id="GO:0005634">
    <property type="term" value="C:nucleus"/>
    <property type="evidence" value="ECO:0007669"/>
    <property type="project" value="UniProtKB-SubCell"/>
</dbReference>
<keyword evidence="4" id="KW-0804">Transcription</keyword>
<evidence type="ECO:0000256" key="5">
    <source>
        <dbReference type="ARBA" id="ARBA00023242"/>
    </source>
</evidence>
<name>A0A2I0ASE8_9ASPA</name>
<dbReference type="OrthoDB" id="780830at2759"/>
<proteinExistence type="predicted"/>
<dbReference type="GO" id="GO:0003677">
    <property type="term" value="F:DNA binding"/>
    <property type="evidence" value="ECO:0007669"/>
    <property type="project" value="UniProtKB-KW"/>
</dbReference>
<dbReference type="AlphaFoldDB" id="A0A2I0ASE8"/>
<keyword evidence="3" id="KW-0238">DNA-binding</keyword>
<dbReference type="InterPro" id="IPR001471">
    <property type="entry name" value="AP2/ERF_dom"/>
</dbReference>
<accession>A0A2I0ASE8</accession>
<feature type="domain" description="AP2/ERF" evidence="7">
    <location>
        <begin position="55"/>
        <end position="112"/>
    </location>
</feature>
<evidence type="ECO:0000259" key="7">
    <source>
        <dbReference type="PROSITE" id="PS51032"/>
    </source>
</evidence>
<evidence type="ECO:0000256" key="4">
    <source>
        <dbReference type="ARBA" id="ARBA00023163"/>
    </source>
</evidence>
<reference evidence="8 9" key="1">
    <citation type="journal article" date="2017" name="Nature">
        <title>The Apostasia genome and the evolution of orchids.</title>
        <authorList>
            <person name="Zhang G.Q."/>
            <person name="Liu K.W."/>
            <person name="Li Z."/>
            <person name="Lohaus R."/>
            <person name="Hsiao Y.Y."/>
            <person name="Niu S.C."/>
            <person name="Wang J.Y."/>
            <person name="Lin Y.C."/>
            <person name="Xu Q."/>
            <person name="Chen L.J."/>
            <person name="Yoshida K."/>
            <person name="Fujiwara S."/>
            <person name="Wang Z.W."/>
            <person name="Zhang Y.Q."/>
            <person name="Mitsuda N."/>
            <person name="Wang M."/>
            <person name="Liu G.H."/>
            <person name="Pecoraro L."/>
            <person name="Huang H.X."/>
            <person name="Xiao X.J."/>
            <person name="Lin M."/>
            <person name="Wu X.Y."/>
            <person name="Wu W.L."/>
            <person name="Chen Y.Y."/>
            <person name="Chang S.B."/>
            <person name="Sakamoto S."/>
            <person name="Ohme-Takagi M."/>
            <person name="Yagi M."/>
            <person name="Zeng S.J."/>
            <person name="Shen C.Y."/>
            <person name="Yeh C.M."/>
            <person name="Luo Y.B."/>
            <person name="Tsai W.C."/>
            <person name="Van de Peer Y."/>
            <person name="Liu Z.J."/>
        </authorList>
    </citation>
    <scope>NUCLEOTIDE SEQUENCE [LARGE SCALE GENOMIC DNA]</scope>
    <source>
        <strain evidence="9">cv. Shenzhen</strain>
        <tissue evidence="8">Stem</tissue>
    </source>
</reference>
<dbReference type="EMBL" id="KZ451953">
    <property type="protein sequence ID" value="PKA58462.1"/>
    <property type="molecule type" value="Genomic_DNA"/>
</dbReference>
<evidence type="ECO:0000313" key="8">
    <source>
        <dbReference type="EMBL" id="PKA58462.1"/>
    </source>
</evidence>
<sequence length="290" mass="31910">MRNHPPISPQESSWVEYPLTQNAFISSHLQASSSSPHQLSAERRGSRRRHSEPGRFLGVRRRPWGRYAAEIRDPATKERHWLGTFDTAYEAAVAYDRAAIAMKGAQARTNFIYADSSSSSVLSLGSAPAENQNYPLIFPDPPPPSNSPPLAGEADQQLPLQATAGDAVGGELEFSCGARDWDLSSIVAESCVRSASWRNCELNSQVLSPPAAAAMESSSIRGSCGELPIAGEGGGDLSCSMEKPLWVESPLLGPNDHDNDQLPENWIHSENNYYAFDYDYDHQYDYFQLF</sequence>
<dbReference type="PRINTS" id="PR00367">
    <property type="entry name" value="ETHRSPELEMNT"/>
</dbReference>
<dbReference type="InterPro" id="IPR016177">
    <property type="entry name" value="DNA-bd_dom_sf"/>
</dbReference>
<feature type="compositionally biased region" description="Low complexity" evidence="6">
    <location>
        <begin position="28"/>
        <end position="39"/>
    </location>
</feature>
<protein>
    <submittedName>
        <fullName evidence="8">Ethylene-responsive transcription factor ERF086</fullName>
    </submittedName>
</protein>
<dbReference type="Gene3D" id="3.30.730.10">
    <property type="entry name" value="AP2/ERF domain"/>
    <property type="match status" value="1"/>
</dbReference>
<evidence type="ECO:0000313" key="9">
    <source>
        <dbReference type="Proteomes" id="UP000236161"/>
    </source>
</evidence>
<gene>
    <name evidence="8" type="primary">ERF086</name>
    <name evidence="8" type="ORF">AXF42_Ash013968</name>
</gene>
<keyword evidence="5" id="KW-0539">Nucleus</keyword>
<dbReference type="PROSITE" id="PS51032">
    <property type="entry name" value="AP2_ERF"/>
    <property type="match status" value="1"/>
</dbReference>
<feature type="region of interest" description="Disordered" evidence="6">
    <location>
        <begin position="28"/>
        <end position="57"/>
    </location>
</feature>
<evidence type="ECO:0000256" key="6">
    <source>
        <dbReference type="SAM" id="MobiDB-lite"/>
    </source>
</evidence>
<dbReference type="FunFam" id="3.30.730.10:FF:000001">
    <property type="entry name" value="Ethylene-responsive transcription factor 2"/>
    <property type="match status" value="1"/>
</dbReference>
<dbReference type="PANTHER" id="PTHR31677">
    <property type="entry name" value="AP2 DOMAIN CLASS TRANSCRIPTION FACTOR"/>
    <property type="match status" value="1"/>
</dbReference>
<evidence type="ECO:0000256" key="2">
    <source>
        <dbReference type="ARBA" id="ARBA00023015"/>
    </source>
</evidence>